<organism evidence="6 7">
    <name type="scientific">Nonomuraea solani</name>
    <dbReference type="NCBI Taxonomy" id="1144553"/>
    <lineage>
        <taxon>Bacteria</taxon>
        <taxon>Bacillati</taxon>
        <taxon>Actinomycetota</taxon>
        <taxon>Actinomycetes</taxon>
        <taxon>Streptosporangiales</taxon>
        <taxon>Streptosporangiaceae</taxon>
        <taxon>Nonomuraea</taxon>
    </lineage>
</organism>
<dbReference type="Gene3D" id="1.10.10.10">
    <property type="entry name" value="Winged helix-like DNA-binding domain superfamily/Winged helix DNA-binding domain"/>
    <property type="match status" value="1"/>
</dbReference>
<evidence type="ECO:0000259" key="5">
    <source>
        <dbReference type="PROSITE" id="PS50931"/>
    </source>
</evidence>
<dbReference type="SUPFAM" id="SSF53850">
    <property type="entry name" value="Periplasmic binding protein-like II"/>
    <property type="match status" value="1"/>
</dbReference>
<proteinExistence type="inferred from homology"/>
<dbReference type="GO" id="GO:0032993">
    <property type="term" value="C:protein-DNA complex"/>
    <property type="evidence" value="ECO:0007669"/>
    <property type="project" value="TreeGrafter"/>
</dbReference>
<accession>A0A1H6BS59</accession>
<gene>
    <name evidence="6" type="ORF">SAMN05444920_103571</name>
</gene>
<evidence type="ECO:0000256" key="1">
    <source>
        <dbReference type="ARBA" id="ARBA00009437"/>
    </source>
</evidence>
<evidence type="ECO:0000256" key="2">
    <source>
        <dbReference type="ARBA" id="ARBA00023015"/>
    </source>
</evidence>
<feature type="domain" description="HTH lysR-type" evidence="5">
    <location>
        <begin position="1"/>
        <end position="58"/>
    </location>
</feature>
<dbReference type="Pfam" id="PF00126">
    <property type="entry name" value="HTH_1"/>
    <property type="match status" value="1"/>
</dbReference>
<keyword evidence="3 6" id="KW-0238">DNA-binding</keyword>
<keyword evidence="7" id="KW-1185">Reference proteome</keyword>
<dbReference type="InterPro" id="IPR000847">
    <property type="entry name" value="LysR_HTH_N"/>
</dbReference>
<comment type="similarity">
    <text evidence="1">Belongs to the LysR transcriptional regulatory family.</text>
</comment>
<dbReference type="Proteomes" id="UP000236732">
    <property type="component" value="Unassembled WGS sequence"/>
</dbReference>
<dbReference type="PANTHER" id="PTHR30346:SF28">
    <property type="entry name" value="HTH-TYPE TRANSCRIPTIONAL REGULATOR CYNR"/>
    <property type="match status" value="1"/>
</dbReference>
<keyword evidence="2" id="KW-0805">Transcription regulation</keyword>
<dbReference type="GO" id="GO:0003677">
    <property type="term" value="F:DNA binding"/>
    <property type="evidence" value="ECO:0007669"/>
    <property type="project" value="UniProtKB-KW"/>
</dbReference>
<dbReference type="GO" id="GO:0003700">
    <property type="term" value="F:DNA-binding transcription factor activity"/>
    <property type="evidence" value="ECO:0007669"/>
    <property type="project" value="InterPro"/>
</dbReference>
<reference evidence="6 7" key="1">
    <citation type="submission" date="2016-10" db="EMBL/GenBank/DDBJ databases">
        <authorList>
            <person name="de Groot N.N."/>
        </authorList>
    </citation>
    <scope>NUCLEOTIDE SEQUENCE [LARGE SCALE GENOMIC DNA]</scope>
    <source>
        <strain evidence="6 7">CGMCC 4.7037</strain>
    </source>
</reference>
<dbReference type="PRINTS" id="PR00039">
    <property type="entry name" value="HTHLYSR"/>
</dbReference>
<sequence length="293" mass="31746">MDLRKLEHFVAVAEERNFTRAAARLHIVQSGISSSIKALERELGIPLFLRTTQHVELTPAGHALLVQARRILADVADAHQAIARIRGGLIGTLNLGILYGYSPTGIATHLARFRAGHPQVAIQLRGTGAHDIVDHAQRLHNGDLDLAFLLVTRPLPGLVLYPIGTETVLLACHPDHPLATHDTIRLADLAAETTIDFPPTWGVRSAVDAAYAAVGLERQVRFEMNDLSTILDLVRHGLGVAFVPGFLTCEAPGVRFLRVRELPAEFEVALAAPSSRPLSPVSGAFLDTVLRPM</sequence>
<dbReference type="InterPro" id="IPR036390">
    <property type="entry name" value="WH_DNA-bd_sf"/>
</dbReference>
<dbReference type="AlphaFoldDB" id="A0A1H6BS59"/>
<dbReference type="Pfam" id="PF03466">
    <property type="entry name" value="LysR_substrate"/>
    <property type="match status" value="1"/>
</dbReference>
<dbReference type="EMBL" id="FNVT01000003">
    <property type="protein sequence ID" value="SEG63036.1"/>
    <property type="molecule type" value="Genomic_DNA"/>
</dbReference>
<protein>
    <submittedName>
        <fullName evidence="6">DNA-binding transcriptional regulator, LysR family</fullName>
    </submittedName>
</protein>
<dbReference type="RefSeq" id="WP_200823961.1">
    <property type="nucleotide sequence ID" value="NZ_FNVT01000003.1"/>
</dbReference>
<evidence type="ECO:0000256" key="3">
    <source>
        <dbReference type="ARBA" id="ARBA00023125"/>
    </source>
</evidence>
<evidence type="ECO:0000313" key="7">
    <source>
        <dbReference type="Proteomes" id="UP000236732"/>
    </source>
</evidence>
<keyword evidence="4" id="KW-0804">Transcription</keyword>
<dbReference type="InterPro" id="IPR036388">
    <property type="entry name" value="WH-like_DNA-bd_sf"/>
</dbReference>
<evidence type="ECO:0000313" key="6">
    <source>
        <dbReference type="EMBL" id="SEG63036.1"/>
    </source>
</evidence>
<dbReference type="PROSITE" id="PS50931">
    <property type="entry name" value="HTH_LYSR"/>
    <property type="match status" value="1"/>
</dbReference>
<evidence type="ECO:0000256" key="4">
    <source>
        <dbReference type="ARBA" id="ARBA00023163"/>
    </source>
</evidence>
<dbReference type="FunFam" id="1.10.10.10:FF:000001">
    <property type="entry name" value="LysR family transcriptional regulator"/>
    <property type="match status" value="1"/>
</dbReference>
<dbReference type="SUPFAM" id="SSF46785">
    <property type="entry name" value="Winged helix' DNA-binding domain"/>
    <property type="match status" value="1"/>
</dbReference>
<name>A0A1H6BS59_9ACTN</name>
<dbReference type="PANTHER" id="PTHR30346">
    <property type="entry name" value="TRANSCRIPTIONAL DUAL REGULATOR HCAR-RELATED"/>
    <property type="match status" value="1"/>
</dbReference>
<dbReference type="InterPro" id="IPR005119">
    <property type="entry name" value="LysR_subst-bd"/>
</dbReference>
<dbReference type="Gene3D" id="3.40.190.290">
    <property type="match status" value="1"/>
</dbReference>